<proteinExistence type="predicted"/>
<keyword evidence="2" id="KW-1185">Reference proteome</keyword>
<dbReference type="RefSeq" id="WP_176577432.1">
    <property type="nucleotide sequence ID" value="NZ_CP056041.1"/>
</dbReference>
<gene>
    <name evidence="1" type="ORF">HUT05_34770</name>
</gene>
<protein>
    <submittedName>
        <fullName evidence="1">Uncharacterized protein</fullName>
    </submittedName>
</protein>
<dbReference type="Proteomes" id="UP000509418">
    <property type="component" value="Chromosome"/>
</dbReference>
<dbReference type="AlphaFoldDB" id="A0A7H8TF00"/>
<sequence>MARDLEFGDFTPAEKRRITALTARMVLPRANLTRLRRQVEDIEQQAERRKKK</sequence>
<name>A0A7H8TF00_STRCX</name>
<evidence type="ECO:0000313" key="2">
    <source>
        <dbReference type="Proteomes" id="UP000509418"/>
    </source>
</evidence>
<evidence type="ECO:0000313" key="1">
    <source>
        <dbReference type="EMBL" id="QKZ22063.1"/>
    </source>
</evidence>
<dbReference type="EMBL" id="CP056041">
    <property type="protein sequence ID" value="QKZ22063.1"/>
    <property type="molecule type" value="Genomic_DNA"/>
</dbReference>
<accession>A0A7H8TF00</accession>
<reference evidence="1 2" key="1">
    <citation type="submission" date="2020-06" db="EMBL/GenBank/DDBJ databases">
        <title>Genome mining for natural products.</title>
        <authorList>
            <person name="Zhang B."/>
            <person name="Shi J."/>
            <person name="Ge H."/>
        </authorList>
    </citation>
    <scope>NUCLEOTIDE SEQUENCE [LARGE SCALE GENOMIC DNA]</scope>
    <source>
        <strain evidence="1 2">NA02069</strain>
    </source>
</reference>
<organism evidence="1 2">
    <name type="scientific">Streptomyces chartreusis</name>
    <dbReference type="NCBI Taxonomy" id="1969"/>
    <lineage>
        <taxon>Bacteria</taxon>
        <taxon>Bacillati</taxon>
        <taxon>Actinomycetota</taxon>
        <taxon>Actinomycetes</taxon>
        <taxon>Kitasatosporales</taxon>
        <taxon>Streptomycetaceae</taxon>
        <taxon>Streptomyces</taxon>
    </lineage>
</organism>